<dbReference type="PANTHER" id="PTHR12049">
    <property type="entry name" value="PROTEIN ARGININE METHYLTRANSFERASE NDUFAF7, MITOCHONDRIAL"/>
    <property type="match status" value="1"/>
</dbReference>
<reference evidence="4" key="1">
    <citation type="submission" date="2017-06" db="EMBL/GenBank/DDBJ databases">
        <title>Herbaspirillum phytohormonus sp. nov., isolated from the root nodule of Robinia pseudoacacia in lead-zinc mine.</title>
        <authorList>
            <person name="Fan M."/>
            <person name="Lin Y."/>
        </authorList>
    </citation>
    <scope>NUCLEOTIDE SEQUENCE [LARGE SCALE GENOMIC DNA]</scope>
    <source>
        <strain evidence="4">SC-089</strain>
    </source>
</reference>
<gene>
    <name evidence="3" type="ORF">CEY11_13830</name>
</gene>
<dbReference type="Gene3D" id="3.40.50.12710">
    <property type="match status" value="1"/>
</dbReference>
<dbReference type="RefSeq" id="WP_088603981.1">
    <property type="nucleotide sequence ID" value="NZ_NJIH01000007.1"/>
</dbReference>
<dbReference type="InterPro" id="IPR003788">
    <property type="entry name" value="NDUFAF7"/>
</dbReference>
<dbReference type="AlphaFoldDB" id="A0A225MIB6"/>
<dbReference type="GO" id="GO:0035243">
    <property type="term" value="F:protein-arginine omega-N symmetric methyltransferase activity"/>
    <property type="evidence" value="ECO:0007669"/>
    <property type="project" value="TreeGrafter"/>
</dbReference>
<dbReference type="SUPFAM" id="SSF53335">
    <property type="entry name" value="S-adenosyl-L-methionine-dependent methyltransferases"/>
    <property type="match status" value="1"/>
</dbReference>
<dbReference type="Pfam" id="PF02636">
    <property type="entry name" value="Methyltransf_28"/>
    <property type="match status" value="1"/>
</dbReference>
<evidence type="ECO:0000313" key="3">
    <source>
        <dbReference type="EMBL" id="OWT59251.1"/>
    </source>
</evidence>
<dbReference type="EMBL" id="NJIH01000007">
    <property type="protein sequence ID" value="OWT59251.1"/>
    <property type="molecule type" value="Genomic_DNA"/>
</dbReference>
<keyword evidence="1" id="KW-0489">Methyltransferase</keyword>
<dbReference type="OrthoDB" id="9794208at2"/>
<evidence type="ECO:0000313" key="4">
    <source>
        <dbReference type="Proteomes" id="UP000214603"/>
    </source>
</evidence>
<dbReference type="Proteomes" id="UP000214603">
    <property type="component" value="Unassembled WGS sequence"/>
</dbReference>
<evidence type="ECO:0000256" key="1">
    <source>
        <dbReference type="ARBA" id="ARBA00022603"/>
    </source>
</evidence>
<sequence>MKTEIRPTAPSGLPALDADSLGHQQAMQQSLLQHIEQAPLGFLPFDEWMRLALYEPGLGYYAAGNTKFGSDLPTGDFATAPELTPLFGHTLAMQAAEILRDCGSNRILEFGAGSGALAASVIEALDAQGLEVEYRILEVSAELRQRQEQKLARYGDRVQWLQALPASFEGCVLANEVLDAMPVSLFHWDADSGLHEIGVGVSALAGHGEAMTQEQALACAGRAARVGPAAEGISDAPFVYLERPASAELRAIVAQRMPPLEGYRSEINLQAEAWVRQMGQWLRRGAALLIDYGFPRHEYYHPQRAGGTLMCHFRHHAHAEPLILAGLQDITAHVDFTAMADAALEGGLDVLGYTSQSRFLLNAGLPQALAALDSLDAASRARALGPVQRLISETEMGELFKVLAVGRGLERPLSGFATGDRRHRL</sequence>
<evidence type="ECO:0008006" key="5">
    <source>
        <dbReference type="Google" id="ProtNLM"/>
    </source>
</evidence>
<name>A0A225MIB6_9BURK</name>
<evidence type="ECO:0000256" key="2">
    <source>
        <dbReference type="ARBA" id="ARBA00022679"/>
    </source>
</evidence>
<dbReference type="PANTHER" id="PTHR12049:SF7">
    <property type="entry name" value="PROTEIN ARGININE METHYLTRANSFERASE NDUFAF7, MITOCHONDRIAL"/>
    <property type="match status" value="1"/>
</dbReference>
<proteinExistence type="predicted"/>
<organism evidence="3 4">
    <name type="scientific">Candidimonas nitroreducens</name>
    <dbReference type="NCBI Taxonomy" id="683354"/>
    <lineage>
        <taxon>Bacteria</taxon>
        <taxon>Pseudomonadati</taxon>
        <taxon>Pseudomonadota</taxon>
        <taxon>Betaproteobacteria</taxon>
        <taxon>Burkholderiales</taxon>
        <taxon>Alcaligenaceae</taxon>
        <taxon>Candidimonas</taxon>
    </lineage>
</organism>
<dbReference type="InterPro" id="IPR029063">
    <property type="entry name" value="SAM-dependent_MTases_sf"/>
</dbReference>
<comment type="caution">
    <text evidence="3">The sequence shown here is derived from an EMBL/GenBank/DDBJ whole genome shotgun (WGS) entry which is preliminary data.</text>
</comment>
<dbReference type="GO" id="GO:0032259">
    <property type="term" value="P:methylation"/>
    <property type="evidence" value="ECO:0007669"/>
    <property type="project" value="UniProtKB-KW"/>
</dbReference>
<keyword evidence="2" id="KW-0808">Transferase</keyword>
<accession>A0A225MIB6</accession>
<keyword evidence="4" id="KW-1185">Reference proteome</keyword>
<dbReference type="InterPro" id="IPR038375">
    <property type="entry name" value="NDUFAF7_sf"/>
</dbReference>
<protein>
    <recommendedName>
        <fullName evidence="5">SAM-dependent methyltransferase</fullName>
    </recommendedName>
</protein>